<organism evidence="2 3">
    <name type="scientific">Acetanaerobacterium elongatum</name>
    <dbReference type="NCBI Taxonomy" id="258515"/>
    <lineage>
        <taxon>Bacteria</taxon>
        <taxon>Bacillati</taxon>
        <taxon>Bacillota</taxon>
        <taxon>Clostridia</taxon>
        <taxon>Eubacteriales</taxon>
        <taxon>Oscillospiraceae</taxon>
        <taxon>Acetanaerobacterium</taxon>
    </lineage>
</organism>
<sequence length="367" mass="41051">MPRYGLKRLFLLLLIPASMIVILIATKNSAWVEEYFSRGLYIILCPAFTSLSGLFPFSVSELLIYGGILALIIITVRTVRNAVKDQDRRGYTVYTYVANIAVITAVLYACFVFGCGLNYYRVPFAQTAGLTVRESSPEELKALCTELVNKANTQSQYIAADENGETKLPVSDLQTADNAVAAMKSISKQYPFMRGLYSRPKPVLSSKLMSLANITGIYFPFTFEANVNVDVPDYAIPATMCHELAHQRGFMREDEANFISYMACRNSNNSYFIYSGTLSAISFAFDSLRGVDPAAYDELYGQLSEGIKQDFAAYNRYWHKYEGVVSQVSTSVNNAYLKANNQSDGVFSYGRMVDLMLAEYRQRNSLS</sequence>
<dbReference type="EMBL" id="FNID01000006">
    <property type="protein sequence ID" value="SDM85629.1"/>
    <property type="molecule type" value="Genomic_DNA"/>
</dbReference>
<gene>
    <name evidence="2" type="ORF">SAMN05192585_10658</name>
</gene>
<evidence type="ECO:0000313" key="3">
    <source>
        <dbReference type="Proteomes" id="UP000199182"/>
    </source>
</evidence>
<feature type="transmembrane region" description="Helical" evidence="1">
    <location>
        <begin position="91"/>
        <end position="114"/>
    </location>
</feature>
<dbReference type="AlphaFoldDB" id="A0A1G9WME2"/>
<evidence type="ECO:0000313" key="2">
    <source>
        <dbReference type="EMBL" id="SDM85629.1"/>
    </source>
</evidence>
<keyword evidence="1" id="KW-0472">Membrane</keyword>
<accession>A0A1G9WME2</accession>
<protein>
    <recommendedName>
        <fullName evidence="4">DUF3810 domain-containing protein</fullName>
    </recommendedName>
</protein>
<dbReference type="STRING" id="258515.SAMN05192585_10658"/>
<dbReference type="Proteomes" id="UP000199182">
    <property type="component" value="Unassembled WGS sequence"/>
</dbReference>
<name>A0A1G9WME2_9FIRM</name>
<keyword evidence="3" id="KW-1185">Reference proteome</keyword>
<feature type="transmembrane region" description="Helical" evidence="1">
    <location>
        <begin position="62"/>
        <end position="79"/>
    </location>
</feature>
<dbReference type="OrthoDB" id="1048788at2"/>
<proteinExistence type="predicted"/>
<keyword evidence="1" id="KW-0812">Transmembrane</keyword>
<dbReference type="InterPro" id="IPR024294">
    <property type="entry name" value="DUF3810"/>
</dbReference>
<evidence type="ECO:0000256" key="1">
    <source>
        <dbReference type="SAM" id="Phobius"/>
    </source>
</evidence>
<dbReference type="RefSeq" id="WP_092638401.1">
    <property type="nucleotide sequence ID" value="NZ_FNID01000006.1"/>
</dbReference>
<keyword evidence="1" id="KW-1133">Transmembrane helix</keyword>
<feature type="transmembrane region" description="Helical" evidence="1">
    <location>
        <begin position="6"/>
        <end position="26"/>
    </location>
</feature>
<dbReference type="Pfam" id="PF12725">
    <property type="entry name" value="DUF3810"/>
    <property type="match status" value="1"/>
</dbReference>
<evidence type="ECO:0008006" key="4">
    <source>
        <dbReference type="Google" id="ProtNLM"/>
    </source>
</evidence>
<reference evidence="2 3" key="1">
    <citation type="submission" date="2016-10" db="EMBL/GenBank/DDBJ databases">
        <authorList>
            <person name="de Groot N.N."/>
        </authorList>
    </citation>
    <scope>NUCLEOTIDE SEQUENCE [LARGE SCALE GENOMIC DNA]</scope>
    <source>
        <strain evidence="2 3">CGMCC 1.5012</strain>
    </source>
</reference>